<feature type="domain" description="Flavodoxin-like" evidence="8">
    <location>
        <begin position="4"/>
        <end position="141"/>
    </location>
</feature>
<organism evidence="9 10">
    <name type="scientific">Candidatus Fusicatenibacter intestinigallinarum</name>
    <dbReference type="NCBI Taxonomy" id="2838598"/>
    <lineage>
        <taxon>Bacteria</taxon>
        <taxon>Bacillati</taxon>
        <taxon>Bacillota</taxon>
        <taxon>Clostridia</taxon>
        <taxon>Lachnospirales</taxon>
        <taxon>Lachnospiraceae</taxon>
        <taxon>Fusicatenibacter</taxon>
    </lineage>
</organism>
<gene>
    <name evidence="9" type="ORF">H9705_04585</name>
</gene>
<evidence type="ECO:0000256" key="2">
    <source>
        <dbReference type="ARBA" id="ARBA00005267"/>
    </source>
</evidence>
<evidence type="ECO:0000256" key="4">
    <source>
        <dbReference type="ARBA" id="ARBA00022630"/>
    </source>
</evidence>
<dbReference type="GO" id="GO:0010181">
    <property type="term" value="F:FMN binding"/>
    <property type="evidence" value="ECO:0007669"/>
    <property type="project" value="UniProtKB-UniRule"/>
</dbReference>
<dbReference type="GO" id="GO:0016651">
    <property type="term" value="F:oxidoreductase activity, acting on NAD(P)H"/>
    <property type="evidence" value="ECO:0007669"/>
    <property type="project" value="UniProtKB-ARBA"/>
</dbReference>
<dbReference type="NCBIfam" id="TIGR01753">
    <property type="entry name" value="flav_short"/>
    <property type="match status" value="1"/>
</dbReference>
<dbReference type="PANTHER" id="PTHR32145:SF11">
    <property type="entry name" value="DIFLAVIN FLAVOPROTEIN A 2-RELATED"/>
    <property type="match status" value="1"/>
</dbReference>
<dbReference type="Proteomes" id="UP000823849">
    <property type="component" value="Unassembled WGS sequence"/>
</dbReference>
<comment type="cofactor">
    <cofactor evidence="1 7">
        <name>FMN</name>
        <dbReference type="ChEBI" id="CHEBI:58210"/>
    </cofactor>
</comment>
<keyword evidence="6 7" id="KW-0249">Electron transport</keyword>
<dbReference type="EMBL" id="DWWU01000019">
    <property type="protein sequence ID" value="HJC15089.1"/>
    <property type="molecule type" value="Genomic_DNA"/>
</dbReference>
<dbReference type="InterPro" id="IPR010087">
    <property type="entry name" value="Flav_short"/>
</dbReference>
<dbReference type="AlphaFoldDB" id="A0A9D2SMV2"/>
<keyword evidence="3 7" id="KW-0813">Transport</keyword>
<evidence type="ECO:0000313" key="9">
    <source>
        <dbReference type="EMBL" id="HJC15089.1"/>
    </source>
</evidence>
<evidence type="ECO:0000313" key="10">
    <source>
        <dbReference type="Proteomes" id="UP000823849"/>
    </source>
</evidence>
<reference evidence="9" key="1">
    <citation type="journal article" date="2021" name="PeerJ">
        <title>Extensive microbial diversity within the chicken gut microbiome revealed by metagenomics and culture.</title>
        <authorList>
            <person name="Gilroy R."/>
            <person name="Ravi A."/>
            <person name="Getino M."/>
            <person name="Pursley I."/>
            <person name="Horton D.L."/>
            <person name="Alikhan N.F."/>
            <person name="Baker D."/>
            <person name="Gharbi K."/>
            <person name="Hall N."/>
            <person name="Watson M."/>
            <person name="Adriaenssens E.M."/>
            <person name="Foster-Nyarko E."/>
            <person name="Jarju S."/>
            <person name="Secka A."/>
            <person name="Antonio M."/>
            <person name="Oren A."/>
            <person name="Chaudhuri R.R."/>
            <person name="La Ragione R."/>
            <person name="Hildebrand F."/>
            <person name="Pallen M.J."/>
        </authorList>
    </citation>
    <scope>NUCLEOTIDE SEQUENCE</scope>
    <source>
        <strain evidence="9">CHK185-5351</strain>
    </source>
</reference>
<comment type="caution">
    <text evidence="9">The sequence shown here is derived from an EMBL/GenBank/DDBJ whole genome shotgun (WGS) entry which is preliminary data.</text>
</comment>
<dbReference type="GO" id="GO:0009055">
    <property type="term" value="F:electron transfer activity"/>
    <property type="evidence" value="ECO:0007669"/>
    <property type="project" value="UniProtKB-UniRule"/>
</dbReference>
<evidence type="ECO:0000256" key="6">
    <source>
        <dbReference type="ARBA" id="ARBA00022982"/>
    </source>
</evidence>
<proteinExistence type="inferred from homology"/>
<dbReference type="PANTHER" id="PTHR32145">
    <property type="entry name" value="DIFLAVIN FLAVOPROTEIN A 2-RELATED"/>
    <property type="match status" value="1"/>
</dbReference>
<comment type="function">
    <text evidence="7">Low-potential electron donor to a number of redox enzymes.</text>
</comment>
<dbReference type="PROSITE" id="PS00201">
    <property type="entry name" value="FLAVODOXIN"/>
    <property type="match status" value="1"/>
</dbReference>
<dbReference type="InterPro" id="IPR008254">
    <property type="entry name" value="Flavodoxin/NO_synth"/>
</dbReference>
<dbReference type="Pfam" id="PF00258">
    <property type="entry name" value="Flavodoxin_1"/>
    <property type="match status" value="1"/>
</dbReference>
<evidence type="ECO:0000259" key="8">
    <source>
        <dbReference type="PROSITE" id="PS50902"/>
    </source>
</evidence>
<dbReference type="InterPro" id="IPR029039">
    <property type="entry name" value="Flavoprotein-like_sf"/>
</dbReference>
<evidence type="ECO:0000256" key="1">
    <source>
        <dbReference type="ARBA" id="ARBA00001917"/>
    </source>
</evidence>
<accession>A0A9D2SMV2</accession>
<name>A0A9D2SMV2_9FIRM</name>
<sequence>MSKIKVVYWSSTGNTEAMAQAIARGIESAGGQAELLEADGVSADDLKDDAVFALGCPAMGAEELEDSVVEPLVADLEGSVSGKKIALFGSYDWGDGEWMRSWTERMEKAGAEIVGGEGLICNNTPDGEGIAECEKLGVKLAEA</sequence>
<dbReference type="InterPro" id="IPR001226">
    <property type="entry name" value="Flavodoxin_CS"/>
</dbReference>
<dbReference type="PROSITE" id="PS50902">
    <property type="entry name" value="FLAVODOXIN_LIKE"/>
    <property type="match status" value="1"/>
</dbReference>
<keyword evidence="4 7" id="KW-0285">Flavoprotein</keyword>
<comment type="similarity">
    <text evidence="2 7">Belongs to the flavodoxin family.</text>
</comment>
<keyword evidence="5 7" id="KW-0288">FMN</keyword>
<evidence type="ECO:0000256" key="3">
    <source>
        <dbReference type="ARBA" id="ARBA00022448"/>
    </source>
</evidence>
<dbReference type="InterPro" id="IPR051285">
    <property type="entry name" value="NADH_oxidoreductase_modular"/>
</dbReference>
<protein>
    <recommendedName>
        <fullName evidence="7">Flavodoxin</fullName>
    </recommendedName>
</protein>
<evidence type="ECO:0000256" key="5">
    <source>
        <dbReference type="ARBA" id="ARBA00022643"/>
    </source>
</evidence>
<dbReference type="SUPFAM" id="SSF52218">
    <property type="entry name" value="Flavoproteins"/>
    <property type="match status" value="1"/>
</dbReference>
<reference evidence="9" key="2">
    <citation type="submission" date="2021-04" db="EMBL/GenBank/DDBJ databases">
        <authorList>
            <person name="Gilroy R."/>
        </authorList>
    </citation>
    <scope>NUCLEOTIDE SEQUENCE</scope>
    <source>
        <strain evidence="9">CHK185-5351</strain>
    </source>
</reference>
<evidence type="ECO:0000256" key="7">
    <source>
        <dbReference type="RuleBase" id="RU367037"/>
    </source>
</evidence>
<dbReference type="Gene3D" id="3.40.50.360">
    <property type="match status" value="1"/>
</dbReference>